<feature type="domain" description="KTSC" evidence="1">
    <location>
        <begin position="7"/>
        <end position="64"/>
    </location>
</feature>
<dbReference type="KEGG" id="haj:DU500_12735"/>
<keyword evidence="3" id="KW-1185">Reference proteome</keyword>
<organism evidence="2 3">
    <name type="scientific">Haloplanus rubicundus</name>
    <dbReference type="NCBI Taxonomy" id="1547898"/>
    <lineage>
        <taxon>Archaea</taxon>
        <taxon>Methanobacteriati</taxon>
        <taxon>Methanobacteriota</taxon>
        <taxon>Stenosarchaea group</taxon>
        <taxon>Halobacteria</taxon>
        <taxon>Halobacteriales</taxon>
        <taxon>Haloferacaceae</taxon>
        <taxon>Haloplanus</taxon>
    </lineage>
</organism>
<evidence type="ECO:0000259" key="1">
    <source>
        <dbReference type="Pfam" id="PF13619"/>
    </source>
</evidence>
<protein>
    <submittedName>
        <fullName evidence="2">KTSC domain-containing protein</fullName>
    </submittedName>
</protein>
<dbReference type="Pfam" id="PF13619">
    <property type="entry name" value="KTSC"/>
    <property type="match status" value="1"/>
</dbReference>
<dbReference type="InterPro" id="IPR025309">
    <property type="entry name" value="KTSC_dom"/>
</dbReference>
<dbReference type="Proteomes" id="UP000253273">
    <property type="component" value="Chromosome"/>
</dbReference>
<gene>
    <name evidence="2" type="ORF">DU500_12735</name>
</gene>
<sequence>MNRVPVSSSNLSSVGYNESKQVLEIEFNGGRVYQYFDVPKRIHKELMNAASHGKYFHRNIEDNYRYDQIK</sequence>
<dbReference type="GeneID" id="37284266"/>
<dbReference type="AlphaFoldDB" id="A0A345E4U5"/>
<evidence type="ECO:0000313" key="2">
    <source>
        <dbReference type="EMBL" id="AXG07217.1"/>
    </source>
</evidence>
<dbReference type="OrthoDB" id="104538at2157"/>
<accession>A0A345E4U5</accession>
<reference evidence="2 3" key="1">
    <citation type="submission" date="2018-07" db="EMBL/GenBank/DDBJ databases">
        <title>Genome sequences of Haloplanus sp. CBA1113.</title>
        <authorList>
            <person name="Kim Y.B."/>
            <person name="Roh S.W."/>
        </authorList>
    </citation>
    <scope>NUCLEOTIDE SEQUENCE [LARGE SCALE GENOMIC DNA]</scope>
    <source>
        <strain evidence="2 3">CBA1113</strain>
    </source>
</reference>
<dbReference type="EMBL" id="CP031150">
    <property type="protein sequence ID" value="AXG07217.1"/>
    <property type="molecule type" value="Genomic_DNA"/>
</dbReference>
<dbReference type="RefSeq" id="WP_114586349.1">
    <property type="nucleotide sequence ID" value="NZ_CP031150.1"/>
</dbReference>
<proteinExistence type="predicted"/>
<name>A0A345E4U5_9EURY</name>
<evidence type="ECO:0000313" key="3">
    <source>
        <dbReference type="Proteomes" id="UP000253273"/>
    </source>
</evidence>